<feature type="region of interest" description="Disordered" evidence="1">
    <location>
        <begin position="297"/>
        <end position="347"/>
    </location>
</feature>
<dbReference type="PANTHER" id="PTHR38166:SF1">
    <property type="entry name" value="C2H2-TYPE DOMAIN-CONTAINING PROTEIN"/>
    <property type="match status" value="1"/>
</dbReference>
<evidence type="ECO:0000256" key="1">
    <source>
        <dbReference type="SAM" id="MobiDB-lite"/>
    </source>
</evidence>
<feature type="compositionally biased region" description="Polar residues" evidence="1">
    <location>
        <begin position="307"/>
        <end position="316"/>
    </location>
</feature>
<proteinExistence type="predicted"/>
<sequence length="620" mass="69398">MAHRKGNSSSRLQPVPPRGQTDHDLQSSEDEAPGRARSNEKSEEAIPRSLRGLSLLDILNCGQGREDARTFSGWGLGVDPSKPPNASFAHQSGSKTEVFACPFLQHSRSKYGTWEGCRQPYQTLASSTLHIRTCKSKIERGGISCFRQDDGNRFEKSMVTAETLVEISKTEKQTNTGSRSVAQRWMHIFGIIFPEEHPPSPYFDFNADEGPSYVLSGMPTSKQGKLFSHTSHPDMGQQKSVIGTKICMPKSGPPTAVRSLHRERLNSETLPKLRVLLKLHQEAIQNTVAFLRHHAHSEENDAKGKNTDQNGSASQSLKRKGGAQIQTRTIPARQKSHVPQRHPYPRVQQSCLPVPSINIVLSGNRFQNCVGPGWRSVSKVKEHLFRRHKAQEHRCLRCGDSFDDIGSLKAHMRELIACPLRELTSPEGMDAETQARVRSKKGQKNLNEFQRWTELYKILFPGEKIPVPYYTRCAPTFQDTDNDACNADLLLSMAEIVDTQLQDKVFETSSRSLSSDIFTVQESQVIVKNAYNAIVKPFADTISADHMPDLDTMLAEAWVSPNEINNPQSTDSMRSSNTMTNNACLSREWDTIGYPQDVGSTMLERPVGKSPSEWWIDVAF</sequence>
<organism evidence="2 3">
    <name type="scientific">Apiospora saccharicola</name>
    <dbReference type="NCBI Taxonomy" id="335842"/>
    <lineage>
        <taxon>Eukaryota</taxon>
        <taxon>Fungi</taxon>
        <taxon>Dikarya</taxon>
        <taxon>Ascomycota</taxon>
        <taxon>Pezizomycotina</taxon>
        <taxon>Sordariomycetes</taxon>
        <taxon>Xylariomycetidae</taxon>
        <taxon>Amphisphaeriales</taxon>
        <taxon>Apiosporaceae</taxon>
        <taxon>Apiospora</taxon>
    </lineage>
</organism>
<feature type="compositionally biased region" description="Basic residues" evidence="1">
    <location>
        <begin position="334"/>
        <end position="344"/>
    </location>
</feature>
<keyword evidence="3" id="KW-1185">Reference proteome</keyword>
<dbReference type="PANTHER" id="PTHR38166">
    <property type="entry name" value="C2H2-TYPE DOMAIN-CONTAINING PROTEIN-RELATED"/>
    <property type="match status" value="1"/>
</dbReference>
<feature type="region of interest" description="Disordered" evidence="1">
    <location>
        <begin position="1"/>
        <end position="46"/>
    </location>
</feature>
<evidence type="ECO:0000313" key="2">
    <source>
        <dbReference type="EMBL" id="KAK8073033.1"/>
    </source>
</evidence>
<dbReference type="EMBL" id="JAQQWM010000003">
    <property type="protein sequence ID" value="KAK8073033.1"/>
    <property type="molecule type" value="Genomic_DNA"/>
</dbReference>
<comment type="caution">
    <text evidence="2">The sequence shown here is derived from an EMBL/GenBank/DDBJ whole genome shotgun (WGS) entry which is preliminary data.</text>
</comment>
<feature type="compositionally biased region" description="Basic and acidic residues" evidence="1">
    <location>
        <begin position="20"/>
        <end position="46"/>
    </location>
</feature>
<evidence type="ECO:0000313" key="3">
    <source>
        <dbReference type="Proteomes" id="UP001446871"/>
    </source>
</evidence>
<gene>
    <name evidence="2" type="ORF">PG996_006381</name>
</gene>
<accession>A0ABR1VP54</accession>
<dbReference type="Proteomes" id="UP001446871">
    <property type="component" value="Unassembled WGS sequence"/>
</dbReference>
<feature type="compositionally biased region" description="Basic and acidic residues" evidence="1">
    <location>
        <begin position="297"/>
        <end position="306"/>
    </location>
</feature>
<reference evidence="2 3" key="1">
    <citation type="submission" date="2023-01" db="EMBL/GenBank/DDBJ databases">
        <title>Analysis of 21 Apiospora genomes using comparative genomics revels a genus with tremendous synthesis potential of carbohydrate active enzymes and secondary metabolites.</title>
        <authorList>
            <person name="Sorensen T."/>
        </authorList>
    </citation>
    <scope>NUCLEOTIDE SEQUENCE [LARGE SCALE GENOMIC DNA]</scope>
    <source>
        <strain evidence="2 3">CBS 83171</strain>
    </source>
</reference>
<protein>
    <recommendedName>
        <fullName evidence="4">C2H2-type domain-containing protein</fullName>
    </recommendedName>
</protein>
<name>A0ABR1VP54_9PEZI</name>
<evidence type="ECO:0008006" key="4">
    <source>
        <dbReference type="Google" id="ProtNLM"/>
    </source>
</evidence>